<sequence>MSGDEVRWKDVLSNTNTLSSTQTKEGLNLVLISGDVLYIHADVIVNTVPVDLRLGGGPLSQAILQKGGPMLQKELNATKQETEEEVGSIFMTSGCNLDCKAVIHVVAPEWDNRAGSSLQIMANIIKKCLMTTEELSFSSITFPMIGTGNLGFPKAVFTELIFSEVFKFSTFAWQKTLQKVHFLVHPDDNEGHQAFLKEFTKRSNKNFNMHSIPLFGNTQGIFKTMSNSRLRIYEMKIGAVTLQVATGDITEERADVIVNSTTRTFNLKSGVSKAILEIAGPDVENECAVLATQSHGDFIITQGGYLQCKKIIHVLGQNDVRRTISSVLGECEQRRYTSVSLPFIGTGNAGKNPITVADDIINAVVDFSWKHSTPSLKKVKVVIFLSGLLHVFLGCMQKRKSCVPPVFQSSFSNTEYKMLHNIPEHWTDMNEELSCVIQLQAGESEYNKVKDKFYQTCFSYHIEKIERIQNTFLWQSYQIKKKHMDIKNGHTENERLLFHGTNAESVPHVNQLGFNRSYAGMNGTTYGKGTYFAVDASYSANDRYSRPDINGRKHVYIVRVLTGAYTLGHDGLITPPSKNSYNPTDLFDSVTDDMQDPKLFVTFFDNQAYPEYLITFRH</sequence>
<keyword evidence="2 8" id="KW-0328">Glycosyltransferase</keyword>
<keyword evidence="3 8" id="KW-0808">Transferase</keyword>
<evidence type="ECO:0000313" key="11">
    <source>
        <dbReference type="Proteomes" id="UP001652624"/>
    </source>
</evidence>
<dbReference type="GO" id="GO:0003714">
    <property type="term" value="F:transcription corepressor activity"/>
    <property type="evidence" value="ECO:0007669"/>
    <property type="project" value="TreeGrafter"/>
</dbReference>
<dbReference type="InterPro" id="IPR052056">
    <property type="entry name" value="Mono-ARTD/PARP"/>
</dbReference>
<evidence type="ECO:0000259" key="10">
    <source>
        <dbReference type="PROSITE" id="PS51154"/>
    </source>
</evidence>
<dbReference type="RefSeq" id="XP_016048063.2">
    <property type="nucleotide sequence ID" value="XM_016192577.2"/>
</dbReference>
<evidence type="ECO:0000256" key="3">
    <source>
        <dbReference type="ARBA" id="ARBA00022679"/>
    </source>
</evidence>
<dbReference type="GO" id="GO:0005634">
    <property type="term" value="C:nucleus"/>
    <property type="evidence" value="ECO:0007669"/>
    <property type="project" value="UniProtKB-SubCell"/>
</dbReference>
<dbReference type="InterPro" id="IPR043472">
    <property type="entry name" value="Macro_dom-like"/>
</dbReference>
<evidence type="ECO:0000256" key="5">
    <source>
        <dbReference type="ARBA" id="ARBA00023027"/>
    </source>
</evidence>
<dbReference type="SMART" id="SM00506">
    <property type="entry name" value="A1pp"/>
    <property type="match status" value="2"/>
</dbReference>
<protein>
    <recommendedName>
        <fullName evidence="8">Poly [ADP-ribose] polymerase</fullName>
        <shortName evidence="8">PARP</shortName>
        <ecNumber evidence="8">2.4.2.-</ecNumber>
    </recommendedName>
</protein>
<dbReference type="GO" id="GO:1990404">
    <property type="term" value="F:NAD+-protein mono-ADP-ribosyltransferase activity"/>
    <property type="evidence" value="ECO:0007669"/>
    <property type="project" value="TreeGrafter"/>
</dbReference>
<dbReference type="PROSITE" id="PS51059">
    <property type="entry name" value="PARP_CATALYTIC"/>
    <property type="match status" value="1"/>
</dbReference>
<dbReference type="eggNOG" id="KOG2633">
    <property type="taxonomic scope" value="Eukaryota"/>
</dbReference>
<dbReference type="EC" id="2.4.2.-" evidence="8"/>
<feature type="domain" description="PARP catalytic" evidence="9">
    <location>
        <begin position="422"/>
        <end position="618"/>
    </location>
</feature>
<comment type="similarity">
    <text evidence="7">Belongs to the ARTD/PARP family.</text>
</comment>
<comment type="subcellular location">
    <subcellularLocation>
        <location evidence="1">Nucleus</location>
    </subcellularLocation>
</comment>
<proteinExistence type="inferred from homology"/>
<dbReference type="Pfam" id="PF01661">
    <property type="entry name" value="Macro"/>
    <property type="match status" value="2"/>
</dbReference>
<dbReference type="PROSITE" id="PS51154">
    <property type="entry name" value="MACRO"/>
    <property type="match status" value="2"/>
</dbReference>
<evidence type="ECO:0000256" key="6">
    <source>
        <dbReference type="ARBA" id="ARBA00023242"/>
    </source>
</evidence>
<dbReference type="Pfam" id="PF00644">
    <property type="entry name" value="PARP"/>
    <property type="match status" value="1"/>
</dbReference>
<dbReference type="GO" id="GO:0005737">
    <property type="term" value="C:cytoplasm"/>
    <property type="evidence" value="ECO:0007669"/>
    <property type="project" value="TreeGrafter"/>
</dbReference>
<evidence type="ECO:0000256" key="8">
    <source>
        <dbReference type="RuleBase" id="RU362114"/>
    </source>
</evidence>
<dbReference type="GO" id="GO:0003950">
    <property type="term" value="F:NAD+ poly-ADP-ribosyltransferase activity"/>
    <property type="evidence" value="ECO:0007669"/>
    <property type="project" value="UniProtKB-UniRule"/>
</dbReference>
<dbReference type="InterPro" id="IPR012317">
    <property type="entry name" value="Poly(ADP-ribose)pol_cat_dom"/>
</dbReference>
<evidence type="ECO:0000256" key="1">
    <source>
        <dbReference type="ARBA" id="ARBA00004123"/>
    </source>
</evidence>
<evidence type="ECO:0000256" key="4">
    <source>
        <dbReference type="ARBA" id="ARBA00022695"/>
    </source>
</evidence>
<name>A0A1S3WNW0_ERIEU</name>
<dbReference type="SUPFAM" id="SSF56399">
    <property type="entry name" value="ADP-ribosylation"/>
    <property type="match status" value="1"/>
</dbReference>
<organism evidence="11 12">
    <name type="scientific">Erinaceus europaeus</name>
    <name type="common">Western European hedgehog</name>
    <dbReference type="NCBI Taxonomy" id="9365"/>
    <lineage>
        <taxon>Eukaryota</taxon>
        <taxon>Metazoa</taxon>
        <taxon>Chordata</taxon>
        <taxon>Craniata</taxon>
        <taxon>Vertebrata</taxon>
        <taxon>Euteleostomi</taxon>
        <taxon>Mammalia</taxon>
        <taxon>Eutheria</taxon>
        <taxon>Laurasiatheria</taxon>
        <taxon>Eulipotyphla</taxon>
        <taxon>Erinaceidae</taxon>
        <taxon>Erinaceinae</taxon>
        <taxon>Erinaceus</taxon>
    </lineage>
</organism>
<dbReference type="CDD" id="cd02903">
    <property type="entry name" value="Macro_BAL-like"/>
    <property type="match status" value="1"/>
</dbReference>
<dbReference type="GeneID" id="103122518"/>
<dbReference type="InterPro" id="IPR002589">
    <property type="entry name" value="Macro_dom"/>
</dbReference>
<evidence type="ECO:0000259" key="9">
    <source>
        <dbReference type="PROSITE" id="PS51059"/>
    </source>
</evidence>
<dbReference type="STRING" id="9365.ENSEEUP00000010419"/>
<dbReference type="SUPFAM" id="SSF52949">
    <property type="entry name" value="Macro domain-like"/>
    <property type="match status" value="2"/>
</dbReference>
<dbReference type="PANTHER" id="PTHR14453">
    <property type="entry name" value="PARP/ZINC FINGER CCCH TYPE DOMAIN CONTAINING PROTEIN"/>
    <property type="match status" value="1"/>
</dbReference>
<gene>
    <name evidence="12" type="primary">PARP15</name>
</gene>
<keyword evidence="5 8" id="KW-0520">NAD</keyword>
<dbReference type="GO" id="GO:0010629">
    <property type="term" value="P:negative regulation of gene expression"/>
    <property type="evidence" value="ECO:0007669"/>
    <property type="project" value="TreeGrafter"/>
</dbReference>
<evidence type="ECO:0000256" key="2">
    <source>
        <dbReference type="ARBA" id="ARBA00022676"/>
    </source>
</evidence>
<evidence type="ECO:0000256" key="7">
    <source>
        <dbReference type="ARBA" id="ARBA00024347"/>
    </source>
</evidence>
<dbReference type="Gene3D" id="3.40.220.10">
    <property type="entry name" value="Leucine Aminopeptidase, subunit E, domain 1"/>
    <property type="match status" value="2"/>
</dbReference>
<keyword evidence="4" id="KW-0548">Nucleotidyltransferase</keyword>
<dbReference type="GO" id="GO:0070212">
    <property type="term" value="P:protein poly-ADP-ribosylation"/>
    <property type="evidence" value="ECO:0007669"/>
    <property type="project" value="TreeGrafter"/>
</dbReference>
<feature type="domain" description="Macro" evidence="10">
    <location>
        <begin position="229"/>
        <end position="400"/>
    </location>
</feature>
<dbReference type="Proteomes" id="UP001652624">
    <property type="component" value="Chromosome 9"/>
</dbReference>
<keyword evidence="11" id="KW-1185">Reference proteome</keyword>
<accession>A0A1S3WNW0</accession>
<dbReference type="OrthoDB" id="6133115at2759"/>
<keyword evidence="6" id="KW-0539">Nucleus</keyword>
<dbReference type="PANTHER" id="PTHR14453:SF99">
    <property type="entry name" value="PROTEIN MONO-ADP-RIBOSYLTRANSFERASE PARP15"/>
    <property type="match status" value="1"/>
</dbReference>
<feature type="domain" description="Macro" evidence="10">
    <location>
        <begin position="16"/>
        <end position="181"/>
    </location>
</feature>
<dbReference type="CTD" id="165631"/>
<evidence type="ECO:0000313" key="12">
    <source>
        <dbReference type="RefSeq" id="XP_016048063.2"/>
    </source>
</evidence>
<dbReference type="CDD" id="cd01439">
    <property type="entry name" value="TCCD_inducible_PARP_like"/>
    <property type="match status" value="1"/>
</dbReference>
<dbReference type="InParanoid" id="A0A1S3WNW0"/>
<dbReference type="Gene3D" id="3.90.228.10">
    <property type="match status" value="1"/>
</dbReference>
<dbReference type="GO" id="GO:0016779">
    <property type="term" value="F:nucleotidyltransferase activity"/>
    <property type="evidence" value="ECO:0007669"/>
    <property type="project" value="UniProtKB-KW"/>
</dbReference>
<reference evidence="12" key="1">
    <citation type="submission" date="2025-08" db="UniProtKB">
        <authorList>
            <consortium name="RefSeq"/>
        </authorList>
    </citation>
    <scope>IDENTIFICATION</scope>
</reference>
<dbReference type="AlphaFoldDB" id="A0A1S3WNW0"/>